<proteinExistence type="predicted"/>
<organism evidence="2 3">
    <name type="scientific">Halalkalibacter alkaliphilus</name>
    <dbReference type="NCBI Taxonomy" id="2917993"/>
    <lineage>
        <taxon>Bacteria</taxon>
        <taxon>Bacillati</taxon>
        <taxon>Bacillota</taxon>
        <taxon>Bacilli</taxon>
        <taxon>Bacillales</taxon>
        <taxon>Bacillaceae</taxon>
        <taxon>Halalkalibacter</taxon>
    </lineage>
</organism>
<gene>
    <name evidence="2" type="ORF">MF646_15900</name>
</gene>
<accession>A0A9X2I5G3</accession>
<reference evidence="2" key="1">
    <citation type="submission" date="2022-02" db="EMBL/GenBank/DDBJ databases">
        <title>Halalkalibacter sp. nov. isolated from Lonar Lake, India.</title>
        <authorList>
            <person name="Joshi A."/>
            <person name="Thite S."/>
            <person name="Lodha T."/>
        </authorList>
    </citation>
    <scope>NUCLEOTIDE SEQUENCE</scope>
    <source>
        <strain evidence="2">MEB205</strain>
    </source>
</reference>
<evidence type="ECO:0000259" key="1">
    <source>
        <dbReference type="Pfam" id="PF20613"/>
    </source>
</evidence>
<sequence>MITPIQHVKKLENNTNNVHVLTFNDQMEYVVKFHLLRHRKALVNEWLAYCLAKYLQLPIPASKIVEIPRDVYLTIPELNDLPYVKHHIALQYKMNRVNGYSASTVNEIINNEQLAGIIALDYWLCNTDRTRNNILLKGISKNQYHLSIIDQTKCFGSTSWTVSDLENLPEGILESSTHQMMARFITSEVKFKEQLEIIQAIPMLLIDEILSFIPECWMLTKKERKKSDC</sequence>
<dbReference type="Pfam" id="PF20613">
    <property type="entry name" value="HipA_2"/>
    <property type="match status" value="1"/>
</dbReference>
<dbReference type="AlphaFoldDB" id="A0A9X2I5G3"/>
<evidence type="ECO:0000313" key="3">
    <source>
        <dbReference type="Proteomes" id="UP001139150"/>
    </source>
</evidence>
<dbReference type="Proteomes" id="UP001139150">
    <property type="component" value="Unassembled WGS sequence"/>
</dbReference>
<evidence type="ECO:0000313" key="2">
    <source>
        <dbReference type="EMBL" id="MCL7748611.1"/>
    </source>
</evidence>
<keyword evidence="3" id="KW-1185">Reference proteome</keyword>
<dbReference type="RefSeq" id="WP_250097500.1">
    <property type="nucleotide sequence ID" value="NZ_JAKRYL010000017.1"/>
</dbReference>
<comment type="caution">
    <text evidence="2">The sequence shown here is derived from an EMBL/GenBank/DDBJ whole genome shotgun (WGS) entry which is preliminary data.</text>
</comment>
<dbReference type="EMBL" id="JAKRYL010000017">
    <property type="protein sequence ID" value="MCL7748611.1"/>
    <property type="molecule type" value="Genomic_DNA"/>
</dbReference>
<protein>
    <submittedName>
        <fullName evidence="2">HipA domain-containing protein</fullName>
    </submittedName>
</protein>
<dbReference type="InterPro" id="IPR011009">
    <property type="entry name" value="Kinase-like_dom_sf"/>
</dbReference>
<name>A0A9X2I5G3_9BACI</name>
<dbReference type="InterPro" id="IPR046748">
    <property type="entry name" value="HipA_2"/>
</dbReference>
<feature type="domain" description="HipA-like kinase" evidence="1">
    <location>
        <begin position="10"/>
        <end position="224"/>
    </location>
</feature>
<dbReference type="SUPFAM" id="SSF56112">
    <property type="entry name" value="Protein kinase-like (PK-like)"/>
    <property type="match status" value="1"/>
</dbReference>